<name>A0AAW0CWT5_9AGAR</name>
<dbReference type="InterPro" id="IPR008266">
    <property type="entry name" value="Tyr_kinase_AS"/>
</dbReference>
<dbReference type="PANTHER" id="PTHR38248:SF2">
    <property type="entry name" value="FUNK1 11"/>
    <property type="match status" value="1"/>
</dbReference>
<dbReference type="Gene3D" id="1.10.510.10">
    <property type="entry name" value="Transferase(Phosphotransferase) domain 1"/>
    <property type="match status" value="1"/>
</dbReference>
<dbReference type="AlphaFoldDB" id="A0AAW0CWT5"/>
<evidence type="ECO:0000313" key="3">
    <source>
        <dbReference type="EMBL" id="KAK7042943.1"/>
    </source>
</evidence>
<dbReference type="InterPro" id="IPR011009">
    <property type="entry name" value="Kinase-like_dom_sf"/>
</dbReference>
<feature type="compositionally biased region" description="Low complexity" evidence="1">
    <location>
        <begin position="779"/>
        <end position="791"/>
    </location>
</feature>
<keyword evidence="4" id="KW-1185">Reference proteome</keyword>
<dbReference type="InterPro" id="IPR040976">
    <property type="entry name" value="Pkinase_fungal"/>
</dbReference>
<protein>
    <recommendedName>
        <fullName evidence="2">Protein kinase domain-containing protein</fullName>
    </recommendedName>
</protein>
<reference evidence="3 4" key="1">
    <citation type="submission" date="2024-01" db="EMBL/GenBank/DDBJ databases">
        <title>A draft genome for a cacao thread blight-causing isolate of Paramarasmius palmivorus.</title>
        <authorList>
            <person name="Baruah I.K."/>
            <person name="Bukari Y."/>
            <person name="Amoako-Attah I."/>
            <person name="Meinhardt L.W."/>
            <person name="Bailey B.A."/>
            <person name="Cohen S.P."/>
        </authorList>
    </citation>
    <scope>NUCLEOTIDE SEQUENCE [LARGE SCALE GENOMIC DNA]</scope>
    <source>
        <strain evidence="3 4">GH-12</strain>
    </source>
</reference>
<dbReference type="GO" id="GO:0005524">
    <property type="term" value="F:ATP binding"/>
    <property type="evidence" value="ECO:0007669"/>
    <property type="project" value="InterPro"/>
</dbReference>
<evidence type="ECO:0000313" key="4">
    <source>
        <dbReference type="Proteomes" id="UP001383192"/>
    </source>
</evidence>
<dbReference type="Proteomes" id="UP001383192">
    <property type="component" value="Unassembled WGS sequence"/>
</dbReference>
<feature type="domain" description="Protein kinase" evidence="2">
    <location>
        <begin position="357"/>
        <end position="722"/>
    </location>
</feature>
<dbReference type="GO" id="GO:0004672">
    <property type="term" value="F:protein kinase activity"/>
    <property type="evidence" value="ECO:0007669"/>
    <property type="project" value="InterPro"/>
</dbReference>
<sequence>MSSGAPAPSRTPPPTSDQPAPHTKTTPRAFRLNSHGSVQNPKVEAFRDDTIADMGEAVPQISWKQFKEACLPRVDEQHLDQLCSKLDADGTLKGKQWKGFDSRSNKDEERHYLPLVACFNTVLKESVVLRGGEAKQDIELKSRPNHALFSEASNASYKPDILAKLSNTRYVGGLSQDSTRTAEDHECDIFFMGELKKNITEDDIEENARKIIGNANHVLSHDPTRRFFFGMTIENTTVRFWFFSRSHIFVSSDLNLETNAKDIVYFLAALGKASDEERGFDPSVRRVWYNGHIQYQYAVGGKTYQTTRAVSLAKAWTMLGRASRVWEVAEVLSSQGKPIVLGNRVYYLKDEWLPEDSPTEKEILDDIFCKINQYRDLKLNPDDFYNYFVRIEACDRVQIRSTDDPATLAWDCTANFLRKWKLPDNHPHAFPLSRKTVVTGKVTGSYSGSMVEKPVGALPVPGPASRTRLQLKIYEPRVHCRTLSERFGMALYDIDNHKTILEAIVYVFPALEFMYSSGYIHRDISAGNLLVSSAHGNVVCKLIDLEYAKRIDDPNYHKEVKTGTPHFIASEVEEGQYLFIPENLMPRPPGGYRSMPTVAKRESPHAFFRHNCLHDIESLFWIFVYVLFSTFPTERPINSLDTRRIIFQQLFPHPNYGPQRFRFLSKDVTRSDYIKELPSEFRKAGEGLADVAGALAYRYTAMEAVPGFHKSNLYFDEDHKLFAEYFRAILPDVYDKSVQSLWPSTLAGEKRKRETDDDSSTVPRHGPSTQQDAVQPNMTASGSGSGQTAGSRFVDKMKPKARKTG</sequence>
<organism evidence="3 4">
    <name type="scientific">Paramarasmius palmivorus</name>
    <dbReference type="NCBI Taxonomy" id="297713"/>
    <lineage>
        <taxon>Eukaryota</taxon>
        <taxon>Fungi</taxon>
        <taxon>Dikarya</taxon>
        <taxon>Basidiomycota</taxon>
        <taxon>Agaricomycotina</taxon>
        <taxon>Agaricomycetes</taxon>
        <taxon>Agaricomycetidae</taxon>
        <taxon>Agaricales</taxon>
        <taxon>Marasmiineae</taxon>
        <taxon>Marasmiaceae</taxon>
        <taxon>Paramarasmius</taxon>
    </lineage>
</organism>
<dbReference type="SUPFAM" id="SSF56112">
    <property type="entry name" value="Protein kinase-like (PK-like)"/>
    <property type="match status" value="1"/>
</dbReference>
<dbReference type="PROSITE" id="PS00109">
    <property type="entry name" value="PROTEIN_KINASE_TYR"/>
    <property type="match status" value="1"/>
</dbReference>
<dbReference type="PROSITE" id="PS50011">
    <property type="entry name" value="PROTEIN_KINASE_DOM"/>
    <property type="match status" value="1"/>
</dbReference>
<dbReference type="PANTHER" id="PTHR38248">
    <property type="entry name" value="FUNK1 6"/>
    <property type="match status" value="1"/>
</dbReference>
<accession>A0AAW0CWT5</accession>
<gene>
    <name evidence="3" type="ORF">VNI00_008680</name>
</gene>
<evidence type="ECO:0000256" key="1">
    <source>
        <dbReference type="SAM" id="MobiDB-lite"/>
    </source>
</evidence>
<feature type="region of interest" description="Disordered" evidence="1">
    <location>
        <begin position="1"/>
        <end position="43"/>
    </location>
</feature>
<proteinExistence type="predicted"/>
<evidence type="ECO:0000259" key="2">
    <source>
        <dbReference type="PROSITE" id="PS50011"/>
    </source>
</evidence>
<feature type="region of interest" description="Disordered" evidence="1">
    <location>
        <begin position="748"/>
        <end position="805"/>
    </location>
</feature>
<dbReference type="EMBL" id="JAYKXP010000030">
    <property type="protein sequence ID" value="KAK7042943.1"/>
    <property type="molecule type" value="Genomic_DNA"/>
</dbReference>
<comment type="caution">
    <text evidence="3">The sequence shown here is derived from an EMBL/GenBank/DDBJ whole genome shotgun (WGS) entry which is preliminary data.</text>
</comment>
<dbReference type="InterPro" id="IPR000719">
    <property type="entry name" value="Prot_kinase_dom"/>
</dbReference>
<feature type="compositionally biased region" description="Polar residues" evidence="1">
    <location>
        <begin position="767"/>
        <end position="778"/>
    </location>
</feature>
<dbReference type="Pfam" id="PF17667">
    <property type="entry name" value="Pkinase_fungal"/>
    <property type="match status" value="1"/>
</dbReference>